<reference evidence="3 4" key="1">
    <citation type="submission" date="2020-08" db="EMBL/GenBank/DDBJ databases">
        <title>Sequencing the genomes of 1000 actinobacteria strains.</title>
        <authorList>
            <person name="Klenk H.-P."/>
        </authorList>
    </citation>
    <scope>NUCLEOTIDE SEQUENCE [LARGE SCALE GENOMIC DNA]</scope>
    <source>
        <strain evidence="3 4">DSM 22826</strain>
    </source>
</reference>
<keyword evidence="2" id="KW-0472">Membrane</keyword>
<dbReference type="AlphaFoldDB" id="A0A839QQX9"/>
<feature type="region of interest" description="Disordered" evidence="1">
    <location>
        <begin position="200"/>
        <end position="226"/>
    </location>
</feature>
<dbReference type="Proteomes" id="UP000523000">
    <property type="component" value="Unassembled WGS sequence"/>
</dbReference>
<keyword evidence="2" id="KW-0812">Transmembrane</keyword>
<accession>A0A839QQX9</accession>
<gene>
    <name evidence="3" type="ORF">E9229_002587</name>
</gene>
<evidence type="ECO:0000256" key="2">
    <source>
        <dbReference type="SAM" id="Phobius"/>
    </source>
</evidence>
<dbReference type="EMBL" id="JACHVS010000001">
    <property type="protein sequence ID" value="MBB2996396.1"/>
    <property type="molecule type" value="Genomic_DNA"/>
</dbReference>
<keyword evidence="2" id="KW-1133">Transmembrane helix</keyword>
<evidence type="ECO:0000313" key="4">
    <source>
        <dbReference type="Proteomes" id="UP000523000"/>
    </source>
</evidence>
<protein>
    <submittedName>
        <fullName evidence="3">Uncharacterized protein</fullName>
    </submittedName>
</protein>
<comment type="caution">
    <text evidence="3">The sequence shown here is derived from an EMBL/GenBank/DDBJ whole genome shotgun (WGS) entry which is preliminary data.</text>
</comment>
<evidence type="ECO:0000313" key="3">
    <source>
        <dbReference type="EMBL" id="MBB2996396.1"/>
    </source>
</evidence>
<organism evidence="3 4">
    <name type="scientific">Paeniglutamicibacter cryotolerans</name>
    <dbReference type="NCBI Taxonomy" id="670079"/>
    <lineage>
        <taxon>Bacteria</taxon>
        <taxon>Bacillati</taxon>
        <taxon>Actinomycetota</taxon>
        <taxon>Actinomycetes</taxon>
        <taxon>Micrococcales</taxon>
        <taxon>Micrococcaceae</taxon>
        <taxon>Paeniglutamicibacter</taxon>
    </lineage>
</organism>
<sequence>MRKFFSAIAVVVGLVALLLGVGQRTIWAPPETLTASIAQAPKGSPLTVIESGVVSASDTPVQLTIESKGTFSASLGRAEDVNAWVDGSAHTTIRGVDKSNLVLDAESTPGKATSPNPAGADLFYGSETAKDTMTYRWSAPDDGNWSLLLAANGKADAPTNVTVSWAGNTDTPFSMPLIVVGSLLVLLGLAGLLTRGRGKGTASRAMLDSPRRESRGQTEGSGNGTAKRLAAGATALSLLVLPASPALAVGAAVSVVDGGTATSYPVLMPEQLKRILDSVSTTVSESDKKRDAKTLGYRAAGGALRLRKANYKLLSDGVKVRVATPFSVDVIRSAAVTTSTDFPRNIMIVTAKDNNPETIPSVLALTQKTPWDNYKLVSAPAMLAGATFPGIGVGDSAVQSLKPGDKTLKTSPEVALTQLANVLDNDKAKEKADFADNPYIKINATEQAALAKANAKNAVVKFDRTVIPADTMVLSAPDGGAVVMGQLTSTTTVTPKELGGKVVLDSITSKITGVKETDKGIVVSYGESMLLYVPAAGSADKIRLVAVESITLGAQLKK</sequence>
<keyword evidence="4" id="KW-1185">Reference proteome</keyword>
<proteinExistence type="predicted"/>
<name>A0A839QQX9_9MICC</name>
<dbReference type="RefSeq" id="WP_183511671.1">
    <property type="nucleotide sequence ID" value="NZ_BAABGK010000012.1"/>
</dbReference>
<evidence type="ECO:0000256" key="1">
    <source>
        <dbReference type="SAM" id="MobiDB-lite"/>
    </source>
</evidence>
<feature type="transmembrane region" description="Helical" evidence="2">
    <location>
        <begin position="173"/>
        <end position="194"/>
    </location>
</feature>